<dbReference type="EMBL" id="JABFDN010000001">
    <property type="protein sequence ID" value="NPU63621.1"/>
    <property type="molecule type" value="Genomic_DNA"/>
</dbReference>
<feature type="transmembrane region" description="Helical" evidence="1">
    <location>
        <begin position="116"/>
        <end position="133"/>
    </location>
</feature>
<protein>
    <recommendedName>
        <fullName evidence="4">SPW repeat-containing protein</fullName>
    </recommendedName>
</protein>
<keyword evidence="1" id="KW-0472">Membrane</keyword>
<dbReference type="RefSeq" id="WP_172108242.1">
    <property type="nucleotide sequence ID" value="NZ_JABFDN010000001.1"/>
</dbReference>
<accession>A0ABX2C5R6</accession>
<name>A0ABX2C5R6_9BRAD</name>
<keyword evidence="3" id="KW-1185">Reference proteome</keyword>
<evidence type="ECO:0000256" key="1">
    <source>
        <dbReference type="SAM" id="Phobius"/>
    </source>
</evidence>
<evidence type="ECO:0008006" key="4">
    <source>
        <dbReference type="Google" id="ProtNLM"/>
    </source>
</evidence>
<feature type="transmembrane region" description="Helical" evidence="1">
    <location>
        <begin position="87"/>
        <end position="104"/>
    </location>
</feature>
<feature type="transmembrane region" description="Helical" evidence="1">
    <location>
        <begin position="56"/>
        <end position="75"/>
    </location>
</feature>
<gene>
    <name evidence="2" type="ORF">HL667_01260</name>
</gene>
<proteinExistence type="predicted"/>
<dbReference type="Proteomes" id="UP000886476">
    <property type="component" value="Unassembled WGS sequence"/>
</dbReference>
<comment type="caution">
    <text evidence="2">The sequence shown here is derived from an EMBL/GenBank/DDBJ whole genome shotgun (WGS) entry which is preliminary data.</text>
</comment>
<keyword evidence="1" id="KW-0812">Transmembrane</keyword>
<evidence type="ECO:0000313" key="3">
    <source>
        <dbReference type="Proteomes" id="UP000886476"/>
    </source>
</evidence>
<evidence type="ECO:0000313" key="2">
    <source>
        <dbReference type="EMBL" id="NPU63621.1"/>
    </source>
</evidence>
<reference evidence="2" key="1">
    <citation type="submission" date="2020-05" db="EMBL/GenBank/DDBJ databases">
        <title>Nod-independent and nitrogen-fixing Bradyrhizobium aeschynomene sp. nov. isolated from nodules of Aeschynomene indica.</title>
        <authorList>
            <person name="Zhang Z."/>
        </authorList>
    </citation>
    <scope>NUCLEOTIDE SEQUENCE</scope>
    <source>
        <strain evidence="2">83012</strain>
    </source>
</reference>
<sequence>MGRRIQTTVFHATGQDAKIDGYFDRVIKYIPSDIVGAWIAITGFIPKETTDPNSGAILWLAFGIGLLLCAVWTAMQTREEGKPRATMQIVVSTSAFAVWVIALGRPFDSISGYHQYYGSLLLIAFTLVSGRLVPKD</sequence>
<keyword evidence="1" id="KW-1133">Transmembrane helix</keyword>
<organism evidence="2 3">
    <name type="scientific">Bradyrhizobium aeschynomenes</name>
    <dbReference type="NCBI Taxonomy" id="2734909"/>
    <lineage>
        <taxon>Bacteria</taxon>
        <taxon>Pseudomonadati</taxon>
        <taxon>Pseudomonadota</taxon>
        <taxon>Alphaproteobacteria</taxon>
        <taxon>Hyphomicrobiales</taxon>
        <taxon>Nitrobacteraceae</taxon>
        <taxon>Bradyrhizobium</taxon>
    </lineage>
</organism>